<feature type="region of interest" description="Disordered" evidence="1">
    <location>
        <begin position="63"/>
        <end position="103"/>
    </location>
</feature>
<evidence type="ECO:0000313" key="3">
    <source>
        <dbReference type="Proteomes" id="UP000013569"/>
    </source>
</evidence>
<reference evidence="2 3" key="1">
    <citation type="journal article" date="2013" name="Genome Announc.">
        <title>Draft Genome Sequence of a Benzothiophene-Desulfurizing Bacterium, Gordona terrae Strain C-6.</title>
        <authorList>
            <person name="Wang W."/>
            <person name="Ma T."/>
            <person name="Ren Y."/>
            <person name="Li G."/>
        </authorList>
    </citation>
    <scope>NUCLEOTIDE SEQUENCE [LARGE SCALE GENOMIC DNA]</scope>
    <source>
        <strain evidence="2 3">C-6</strain>
    </source>
</reference>
<sequence>MRVSLALFGREVLTVEAVAGDGEDGDDHETAAELGADTERADVADWRGQHGDADLSPVILAEHPRRSRRPRPPVVRIGTRHHRDHTPRATVTPGGFGFRSGNT</sequence>
<name>R7YDZ5_9ACTN</name>
<dbReference type="AlphaFoldDB" id="R7YDZ5"/>
<dbReference type="RefSeq" id="WP_010841173.1">
    <property type="nucleotide sequence ID" value="NZ_AQPW01000003.1"/>
</dbReference>
<organism evidence="2 3">
    <name type="scientific">Gordonia terrae C-6</name>
    <dbReference type="NCBI Taxonomy" id="1316928"/>
    <lineage>
        <taxon>Bacteria</taxon>
        <taxon>Bacillati</taxon>
        <taxon>Actinomycetota</taxon>
        <taxon>Actinomycetes</taxon>
        <taxon>Mycobacteriales</taxon>
        <taxon>Gordoniaceae</taxon>
        <taxon>Gordonia</taxon>
    </lineage>
</organism>
<proteinExistence type="predicted"/>
<accession>R7YDZ5</accession>
<protein>
    <submittedName>
        <fullName evidence="2">Uncharacterized protein</fullName>
    </submittedName>
</protein>
<evidence type="ECO:0000256" key="1">
    <source>
        <dbReference type="SAM" id="MobiDB-lite"/>
    </source>
</evidence>
<gene>
    <name evidence="2" type="ORF">GTC6_03495</name>
</gene>
<comment type="caution">
    <text evidence="2">The sequence shown here is derived from an EMBL/GenBank/DDBJ whole genome shotgun (WGS) entry which is preliminary data.</text>
</comment>
<dbReference type="PATRIC" id="fig|1316928.3.peg.706"/>
<evidence type="ECO:0000313" key="2">
    <source>
        <dbReference type="EMBL" id="EON34009.1"/>
    </source>
</evidence>
<dbReference type="Proteomes" id="UP000013569">
    <property type="component" value="Unassembled WGS sequence"/>
</dbReference>
<dbReference type="EMBL" id="AQPW01000003">
    <property type="protein sequence ID" value="EON34009.1"/>
    <property type="molecule type" value="Genomic_DNA"/>
</dbReference>
<feature type="compositionally biased region" description="Gly residues" evidence="1">
    <location>
        <begin position="94"/>
        <end position="103"/>
    </location>
</feature>